<reference evidence="7" key="2">
    <citation type="journal article" date="2019" name="IMA Fungus">
        <title>Genome sequencing and comparison of five Tilletia species to identify candidate genes for the detection of regulated species infecting wheat.</title>
        <authorList>
            <person name="Nguyen H.D.T."/>
            <person name="Sultana T."/>
            <person name="Kesanakurti P."/>
            <person name="Hambleton S."/>
        </authorList>
    </citation>
    <scope>NUCLEOTIDE SEQUENCE</scope>
    <source>
        <strain evidence="7">DAOMC 236426</strain>
    </source>
</reference>
<keyword evidence="4" id="KW-0472">Membrane</keyword>
<dbReference type="Gene3D" id="2.60.120.260">
    <property type="entry name" value="Galactose-binding domain-like"/>
    <property type="match status" value="1"/>
</dbReference>
<feature type="compositionally biased region" description="Low complexity" evidence="5">
    <location>
        <begin position="179"/>
        <end position="189"/>
    </location>
</feature>
<feature type="compositionally biased region" description="Basic residues" evidence="5">
    <location>
        <begin position="407"/>
        <end position="425"/>
    </location>
</feature>
<comment type="caution">
    <text evidence="7">The sequence shown here is derived from an EMBL/GenBank/DDBJ whole genome shotgun (WGS) entry which is preliminary data.</text>
</comment>
<feature type="compositionally biased region" description="Basic and acidic residues" evidence="5">
    <location>
        <begin position="284"/>
        <end position="295"/>
    </location>
</feature>
<dbReference type="GO" id="GO:0016020">
    <property type="term" value="C:membrane"/>
    <property type="evidence" value="ECO:0007669"/>
    <property type="project" value="UniProtKB-SubCell"/>
</dbReference>
<evidence type="ECO:0000256" key="1">
    <source>
        <dbReference type="ARBA" id="ARBA00004370"/>
    </source>
</evidence>
<organism evidence="7 8">
    <name type="scientific">Tilletia controversa</name>
    <name type="common">dwarf bunt fungus</name>
    <dbReference type="NCBI Taxonomy" id="13291"/>
    <lineage>
        <taxon>Eukaryota</taxon>
        <taxon>Fungi</taxon>
        <taxon>Dikarya</taxon>
        <taxon>Basidiomycota</taxon>
        <taxon>Ustilaginomycotina</taxon>
        <taxon>Exobasidiomycetes</taxon>
        <taxon>Tilletiales</taxon>
        <taxon>Tilletiaceae</taxon>
        <taxon>Tilletia</taxon>
    </lineage>
</organism>
<name>A0A8X7MX21_9BASI</name>
<evidence type="ECO:0000313" key="7">
    <source>
        <dbReference type="EMBL" id="KAE8251197.1"/>
    </source>
</evidence>
<dbReference type="PANTHER" id="PTHR12911:SF8">
    <property type="entry name" value="KLAROID PROTEIN-RELATED"/>
    <property type="match status" value="1"/>
</dbReference>
<dbReference type="AlphaFoldDB" id="A0A8X7MX21"/>
<evidence type="ECO:0000256" key="4">
    <source>
        <dbReference type="ARBA" id="ARBA00023136"/>
    </source>
</evidence>
<comment type="subcellular location">
    <subcellularLocation>
        <location evidence="1">Membrane</location>
    </subcellularLocation>
</comment>
<sequence>MANRGRKTLDLPVTAYGAPAHHIDTNAIGFNGIRSLASTSRTAAGASTSAAATATAATAAAGVPARPVEQIIALNLTQDEENKLPRSERNLLRAYRREHPRPPPSSRAPDLRRLGRTNGGIDPAVGLPAGMPQSDLIPNPMGSGAQRRDPFMSTSSLRTGTNTNVLNATLAARSTAAAAAGNSSAHSRSTTASGSNNRRVVTPLSGGAALGLSTDHSAPAHDGPAGPRIYSVAMHAPRGTGSASSNHSVSGSESRRRRAEAAAQGIVIPDSVSSFGSLTPLGSEDGRVERRRAQETDGESDSAVEGRKHTRLSNTARRGRVSDSNNNNNNSNGAGRDDFLPPRRKSRGKARKVDDDAYVDDGADDDDDEDLEVEDDDDLGDCTIRAQAGDGADSSVAGPSTSLAGRTTKKAAARRAPARGGRQQRARSPLVEAVLERSRALGWRDYLYPALFCILLNILWNVLDPVEIAVKAGVPARYLPGSRAVSFVSGDKRSESVTTIPAMQKAALDQLEKKVEKTNERIHRQVNKLDVAHRKDAAEWARSLGSTVEDVEKMLNYMHAMSGRVEAVERGVVAVTEGVKAVSRGLGTPLMKGKKANDVVTFADLRVYHADGTGREDLANELAGARVIGNMTTQYGKPKVEGFSLAGMFRSRTASSYSKDLVRVPFNGPDGPGPHWAMQPIQAAGHCWRFPAEEETQLGIQLTRPARLGAFSIEHIPRELVPDRNSAPLDVELWGVVDKHDDDVMVTVAHWRDRMYHELEKARMEKEGAPANSNNMEWDAWVAEGGDGPQPTPPGPEWVLLGTMKYDASLESSSSSSLEKGKGMGMGMMSDIQMVEIKPSVKRLKVDFEKVQFRFRGNHGADNTCVYRVRVHPELDL</sequence>
<dbReference type="Proteomes" id="UP000077684">
    <property type="component" value="Unassembled WGS sequence"/>
</dbReference>
<evidence type="ECO:0000313" key="8">
    <source>
        <dbReference type="Proteomes" id="UP000077684"/>
    </source>
</evidence>
<dbReference type="PANTHER" id="PTHR12911">
    <property type="entry name" value="SAD1/UNC-84-LIKE PROTEIN-RELATED"/>
    <property type="match status" value="1"/>
</dbReference>
<dbReference type="GO" id="GO:0005635">
    <property type="term" value="C:nuclear envelope"/>
    <property type="evidence" value="ECO:0007669"/>
    <property type="project" value="UniProtKB-ARBA"/>
</dbReference>
<feature type="region of interest" description="Disordered" evidence="5">
    <location>
        <begin position="179"/>
        <end position="428"/>
    </location>
</feature>
<protein>
    <recommendedName>
        <fullName evidence="6">SUN domain-containing protein</fullName>
    </recommendedName>
</protein>
<accession>A0A8X7MX21</accession>
<gene>
    <name evidence="7" type="ORF">A4X06_0g2776</name>
</gene>
<feature type="compositionally biased region" description="Acidic residues" evidence="5">
    <location>
        <begin position="356"/>
        <end position="380"/>
    </location>
</feature>
<feature type="domain" description="SUN" evidence="6">
    <location>
        <begin position="624"/>
        <end position="876"/>
    </location>
</feature>
<dbReference type="InterPro" id="IPR045119">
    <property type="entry name" value="SUN1-5"/>
</dbReference>
<dbReference type="InterPro" id="IPR012919">
    <property type="entry name" value="SUN_dom"/>
</dbReference>
<dbReference type="Pfam" id="PF07738">
    <property type="entry name" value="Sad1_UNC"/>
    <property type="match status" value="1"/>
</dbReference>
<keyword evidence="2" id="KW-0812">Transmembrane</keyword>
<feature type="region of interest" description="Disordered" evidence="5">
    <location>
        <begin position="93"/>
        <end position="159"/>
    </location>
</feature>
<keyword evidence="8" id="KW-1185">Reference proteome</keyword>
<evidence type="ECO:0000259" key="6">
    <source>
        <dbReference type="PROSITE" id="PS51469"/>
    </source>
</evidence>
<evidence type="ECO:0000256" key="3">
    <source>
        <dbReference type="ARBA" id="ARBA00022989"/>
    </source>
</evidence>
<reference evidence="7" key="1">
    <citation type="submission" date="2016-04" db="EMBL/GenBank/DDBJ databases">
        <authorList>
            <person name="Nguyen H.D."/>
            <person name="Samba Siva P."/>
            <person name="Cullis J."/>
            <person name="Levesque C.A."/>
            <person name="Hambleton S."/>
        </authorList>
    </citation>
    <scope>NUCLEOTIDE SEQUENCE</scope>
    <source>
        <strain evidence="7">DAOMC 236426</strain>
    </source>
</reference>
<dbReference type="GO" id="GO:0043495">
    <property type="term" value="F:protein-membrane adaptor activity"/>
    <property type="evidence" value="ECO:0007669"/>
    <property type="project" value="TreeGrafter"/>
</dbReference>
<evidence type="ECO:0000256" key="2">
    <source>
        <dbReference type="ARBA" id="ARBA00022692"/>
    </source>
</evidence>
<keyword evidence="3" id="KW-1133">Transmembrane helix</keyword>
<feature type="compositionally biased region" description="Polar residues" evidence="5">
    <location>
        <begin position="190"/>
        <end position="199"/>
    </location>
</feature>
<feature type="compositionally biased region" description="Low complexity" evidence="5">
    <location>
        <begin position="239"/>
        <end position="252"/>
    </location>
</feature>
<evidence type="ECO:0000256" key="5">
    <source>
        <dbReference type="SAM" id="MobiDB-lite"/>
    </source>
</evidence>
<dbReference type="EMBL" id="LWDE02000228">
    <property type="protein sequence ID" value="KAE8251197.1"/>
    <property type="molecule type" value="Genomic_DNA"/>
</dbReference>
<proteinExistence type="predicted"/>
<dbReference type="PROSITE" id="PS51469">
    <property type="entry name" value="SUN"/>
    <property type="match status" value="1"/>
</dbReference>